<dbReference type="SUPFAM" id="SSF56672">
    <property type="entry name" value="DNA/RNA polymerases"/>
    <property type="match status" value="1"/>
</dbReference>
<keyword evidence="4" id="KW-1185">Reference proteome</keyword>
<evidence type="ECO:0000259" key="1">
    <source>
        <dbReference type="Pfam" id="PF07727"/>
    </source>
</evidence>
<dbReference type="AlphaFoldDB" id="A0A2Z6MGA3"/>
<evidence type="ECO:0000313" key="4">
    <source>
        <dbReference type="Proteomes" id="UP000242715"/>
    </source>
</evidence>
<dbReference type="Pfam" id="PF10536">
    <property type="entry name" value="PMD"/>
    <property type="match status" value="1"/>
</dbReference>
<dbReference type="Proteomes" id="UP000242715">
    <property type="component" value="Unassembled WGS sequence"/>
</dbReference>
<evidence type="ECO:0000313" key="3">
    <source>
        <dbReference type="EMBL" id="GAU28943.1"/>
    </source>
</evidence>
<dbReference type="GO" id="GO:0010073">
    <property type="term" value="P:meristem maintenance"/>
    <property type="evidence" value="ECO:0007669"/>
    <property type="project" value="InterPro"/>
</dbReference>
<proteinExistence type="predicted"/>
<dbReference type="EMBL" id="DF973383">
    <property type="protein sequence ID" value="GAU28943.1"/>
    <property type="molecule type" value="Genomic_DNA"/>
</dbReference>
<evidence type="ECO:0000259" key="2">
    <source>
        <dbReference type="Pfam" id="PF10536"/>
    </source>
</evidence>
<dbReference type="CDD" id="cd09272">
    <property type="entry name" value="RNase_HI_RT_Ty1"/>
    <property type="match status" value="1"/>
</dbReference>
<dbReference type="InterPro" id="IPR043502">
    <property type="entry name" value="DNA/RNA_pol_sf"/>
</dbReference>
<dbReference type="OrthoDB" id="1726228at2759"/>
<gene>
    <name evidence="3" type="ORF">TSUD_59560</name>
</gene>
<feature type="domain" description="Reverse transcriptase Ty1/copia-type" evidence="1">
    <location>
        <begin position="407"/>
        <end position="520"/>
    </location>
</feature>
<evidence type="ECO:0008006" key="5">
    <source>
        <dbReference type="Google" id="ProtNLM"/>
    </source>
</evidence>
<reference evidence="4" key="1">
    <citation type="journal article" date="2017" name="Front. Plant Sci.">
        <title>Climate Clever Clovers: New Paradigm to Reduce the Environmental Footprint of Ruminants by Breeding Low Methanogenic Forages Utilizing Haplotype Variation.</title>
        <authorList>
            <person name="Kaur P."/>
            <person name="Appels R."/>
            <person name="Bayer P.E."/>
            <person name="Keeble-Gagnere G."/>
            <person name="Wang J."/>
            <person name="Hirakawa H."/>
            <person name="Shirasawa K."/>
            <person name="Vercoe P."/>
            <person name="Stefanova K."/>
            <person name="Durmic Z."/>
            <person name="Nichols P."/>
            <person name="Revell C."/>
            <person name="Isobe S.N."/>
            <person name="Edwards D."/>
            <person name="Erskine W."/>
        </authorList>
    </citation>
    <scope>NUCLEOTIDE SEQUENCE [LARGE SCALE GENOMIC DNA]</scope>
    <source>
        <strain evidence="4">cv. Daliak</strain>
    </source>
</reference>
<protein>
    <recommendedName>
        <fullName evidence="5">Reverse transcriptase Ty1/copia-type domain-containing protein</fullName>
    </recommendedName>
</protein>
<name>A0A2Z6MGA3_TRISU</name>
<dbReference type="InterPro" id="IPR044824">
    <property type="entry name" value="MAIN-like"/>
</dbReference>
<feature type="domain" description="Aminotransferase-like plant mobile" evidence="2">
    <location>
        <begin position="76"/>
        <end position="337"/>
    </location>
</feature>
<dbReference type="PANTHER" id="PTHR46033:SF8">
    <property type="entry name" value="PROTEIN MAINTENANCE OF MERISTEMS-LIKE"/>
    <property type="match status" value="1"/>
</dbReference>
<dbReference type="PANTHER" id="PTHR46033">
    <property type="entry name" value="PROTEIN MAIN-LIKE 2"/>
    <property type="match status" value="1"/>
</dbReference>
<dbReference type="InterPro" id="IPR019557">
    <property type="entry name" value="AminoTfrase-like_pln_mobile"/>
</dbReference>
<accession>A0A2Z6MGA3</accession>
<sequence>MATFEDIETSSDSDDEEANMALMARKKIREQHKEETHNVPVKHELQVMVVVQRTCVCCRVLESTLLRRCEEESVKRETDTFHLPIGEVTITLDDVSCLLHIPITGEMLNHLGTSCTTEEGAHIGFPMMEKIYAANLRKALKAEKDEESEEVVLGYRECTIRAFLLYLIGGTILTNKSMQYVDVIFLSYLQDLRLVNTWNWGASGLSYLYHYLEKATHPRCGNHGGYNCMFQAWIYEHFKRFGGGWVSEKYSHQNPICAKYLPLKGYKYSDEHMTTLDRMEGDEVTFRPYEDHRHICPFEDICWYSGWIMCESAMICPYMPECVLRQFGHVQSIPIHPDDLQKLVLIGNPARPANMEVIIEEDNADDKQDTHSVLNFHNFVLKSRIVLPHFAKTRGFDSQMFLDAFIGQEEKVYRLKKALYGLKQAPRAWYSEIDSYFIQQGFQKSQSEPTLYVKHQGKDDILLVAVYVDDLVYPSNNKKMVENFKIEMMKKYEMNDLGLLHHFLGIEVYQDEYGVFICQKRPDLMFAASLLSRFMSKPSHLHLGAAKRVLRYVMGTMEYGIRFEKNSKLEVKDYCDSEWAESVDDMKNTSGYVFNLGSCVISWCSKKQDTVAQSSAEVKYLAAEQLGMTFGWLWLTVVDPVDIVIAIKFGFGSRLCEGKVLAPLTSVLPNVNHVDNLARMSVVT</sequence>
<dbReference type="Pfam" id="PF07727">
    <property type="entry name" value="RVT_2"/>
    <property type="match status" value="1"/>
</dbReference>
<dbReference type="InterPro" id="IPR013103">
    <property type="entry name" value="RVT_2"/>
</dbReference>
<organism evidence="3 4">
    <name type="scientific">Trifolium subterraneum</name>
    <name type="common">Subterranean clover</name>
    <dbReference type="NCBI Taxonomy" id="3900"/>
    <lineage>
        <taxon>Eukaryota</taxon>
        <taxon>Viridiplantae</taxon>
        <taxon>Streptophyta</taxon>
        <taxon>Embryophyta</taxon>
        <taxon>Tracheophyta</taxon>
        <taxon>Spermatophyta</taxon>
        <taxon>Magnoliopsida</taxon>
        <taxon>eudicotyledons</taxon>
        <taxon>Gunneridae</taxon>
        <taxon>Pentapetalae</taxon>
        <taxon>rosids</taxon>
        <taxon>fabids</taxon>
        <taxon>Fabales</taxon>
        <taxon>Fabaceae</taxon>
        <taxon>Papilionoideae</taxon>
        <taxon>50 kb inversion clade</taxon>
        <taxon>NPAAA clade</taxon>
        <taxon>Hologalegina</taxon>
        <taxon>IRL clade</taxon>
        <taxon>Trifolieae</taxon>
        <taxon>Trifolium</taxon>
    </lineage>
</organism>